<evidence type="ECO:0000313" key="6">
    <source>
        <dbReference type="EMBL" id="PKR51970.1"/>
    </source>
</evidence>
<reference evidence="6 7" key="1">
    <citation type="submission" date="2017-09" db="EMBL/GenBank/DDBJ databases">
        <title>Biodiversity and function of Thalassospira species in the particle-attached aromatic-hydrocarbon-degrading consortia from the surface seawater of the South China Sea.</title>
        <authorList>
            <person name="Dong C."/>
            <person name="Liu R."/>
            <person name="Shao Z."/>
        </authorList>
    </citation>
    <scope>NUCLEOTIDE SEQUENCE [LARGE SCALE GENOMIC DNA]</scope>
    <source>
        <strain evidence="6 7">CSC1P2</strain>
    </source>
</reference>
<feature type="domain" description="CENP-V/GFA" evidence="5">
    <location>
        <begin position="8"/>
        <end position="125"/>
    </location>
</feature>
<keyword evidence="3" id="KW-0862">Zinc</keyword>
<evidence type="ECO:0000256" key="1">
    <source>
        <dbReference type="ARBA" id="ARBA00005495"/>
    </source>
</evidence>
<dbReference type="GO" id="GO:0016846">
    <property type="term" value="F:carbon-sulfur lyase activity"/>
    <property type="evidence" value="ECO:0007669"/>
    <property type="project" value="InterPro"/>
</dbReference>
<dbReference type="InterPro" id="IPR011057">
    <property type="entry name" value="Mss4-like_sf"/>
</dbReference>
<dbReference type="OrthoDB" id="7159017at2"/>
<dbReference type="RefSeq" id="WP_101268995.1">
    <property type="nucleotide sequence ID" value="NZ_NWTK01000012.1"/>
</dbReference>
<dbReference type="SUPFAM" id="SSF51316">
    <property type="entry name" value="Mss4-like"/>
    <property type="match status" value="1"/>
</dbReference>
<keyword evidence="2" id="KW-0479">Metal-binding</keyword>
<sequence length="132" mass="14391">MTTKPSFHTGGCLCGAVRFSVSGAPLGSNHCHCNMCRKDSGAGISTFVSFPANAVIWNGKPTDYESSPGKYRGFCPKCGSSITWRKASDDSFVDFRLGTFDDPSAFRAQKHLWMRNALKNFADIDPGADHFD</sequence>
<keyword evidence="4" id="KW-0456">Lyase</keyword>
<dbReference type="InterPro" id="IPR006913">
    <property type="entry name" value="CENP-V/GFA"/>
</dbReference>
<evidence type="ECO:0000256" key="3">
    <source>
        <dbReference type="ARBA" id="ARBA00022833"/>
    </source>
</evidence>
<dbReference type="PANTHER" id="PTHR33337:SF40">
    <property type="entry name" value="CENP-V_GFA DOMAIN-CONTAINING PROTEIN-RELATED"/>
    <property type="match status" value="1"/>
</dbReference>
<comment type="similarity">
    <text evidence="1">Belongs to the Gfa family.</text>
</comment>
<proteinExistence type="inferred from homology"/>
<dbReference type="PROSITE" id="PS51891">
    <property type="entry name" value="CENP_V_GFA"/>
    <property type="match status" value="1"/>
</dbReference>
<evidence type="ECO:0000313" key="7">
    <source>
        <dbReference type="Proteomes" id="UP000233597"/>
    </source>
</evidence>
<comment type="caution">
    <text evidence="6">The sequence shown here is derived from an EMBL/GenBank/DDBJ whole genome shotgun (WGS) entry which is preliminary data.</text>
</comment>
<gene>
    <name evidence="6" type="ORF">COO20_17765</name>
</gene>
<evidence type="ECO:0000259" key="5">
    <source>
        <dbReference type="PROSITE" id="PS51891"/>
    </source>
</evidence>
<protein>
    <submittedName>
        <fullName evidence="6">Aldehyde-activating protein</fullName>
    </submittedName>
</protein>
<dbReference type="AlphaFoldDB" id="A0A2N3KN72"/>
<dbReference type="Proteomes" id="UP000233597">
    <property type="component" value="Unassembled WGS sequence"/>
</dbReference>
<organism evidence="6 7">
    <name type="scientific">Thalassospira marina</name>
    <dbReference type="NCBI Taxonomy" id="2048283"/>
    <lineage>
        <taxon>Bacteria</taxon>
        <taxon>Pseudomonadati</taxon>
        <taxon>Pseudomonadota</taxon>
        <taxon>Alphaproteobacteria</taxon>
        <taxon>Rhodospirillales</taxon>
        <taxon>Thalassospiraceae</taxon>
        <taxon>Thalassospira</taxon>
    </lineage>
</organism>
<dbReference type="GO" id="GO:0046872">
    <property type="term" value="F:metal ion binding"/>
    <property type="evidence" value="ECO:0007669"/>
    <property type="project" value="UniProtKB-KW"/>
</dbReference>
<evidence type="ECO:0000256" key="2">
    <source>
        <dbReference type="ARBA" id="ARBA00022723"/>
    </source>
</evidence>
<dbReference type="Pfam" id="PF04828">
    <property type="entry name" value="GFA"/>
    <property type="match status" value="1"/>
</dbReference>
<accession>A0A2N3KN72</accession>
<name>A0A2N3KN72_9PROT</name>
<dbReference type="EMBL" id="NWTK01000012">
    <property type="protein sequence ID" value="PKR51970.1"/>
    <property type="molecule type" value="Genomic_DNA"/>
</dbReference>
<dbReference type="PANTHER" id="PTHR33337">
    <property type="entry name" value="GFA DOMAIN-CONTAINING PROTEIN"/>
    <property type="match status" value="1"/>
</dbReference>
<dbReference type="Gene3D" id="3.90.1590.10">
    <property type="entry name" value="glutathione-dependent formaldehyde- activating enzyme (gfa)"/>
    <property type="match status" value="1"/>
</dbReference>
<evidence type="ECO:0000256" key="4">
    <source>
        <dbReference type="ARBA" id="ARBA00023239"/>
    </source>
</evidence>